<accession>A0ABQ5ZW30</accession>
<dbReference type="RefSeq" id="WP_051610277.1">
    <property type="nucleotide sequence ID" value="NZ_BSOR01000029.1"/>
</dbReference>
<dbReference type="PROSITE" id="PS51257">
    <property type="entry name" value="PROKAR_LIPOPROTEIN"/>
    <property type="match status" value="1"/>
</dbReference>
<dbReference type="Proteomes" id="UP001156682">
    <property type="component" value="Unassembled WGS sequence"/>
</dbReference>
<organism evidence="2 3">
    <name type="scientific">Marinospirillum insulare</name>
    <dbReference type="NCBI Taxonomy" id="217169"/>
    <lineage>
        <taxon>Bacteria</taxon>
        <taxon>Pseudomonadati</taxon>
        <taxon>Pseudomonadota</taxon>
        <taxon>Gammaproteobacteria</taxon>
        <taxon>Oceanospirillales</taxon>
        <taxon>Oceanospirillaceae</taxon>
        <taxon>Marinospirillum</taxon>
    </lineage>
</organism>
<protein>
    <recommendedName>
        <fullName evidence="4">Lipoprotein</fullName>
    </recommendedName>
</protein>
<feature type="chain" id="PRO_5046417578" description="Lipoprotein" evidence="1">
    <location>
        <begin position="22"/>
        <end position="484"/>
    </location>
</feature>
<dbReference type="EMBL" id="BSOR01000029">
    <property type="protein sequence ID" value="GLR64374.1"/>
    <property type="molecule type" value="Genomic_DNA"/>
</dbReference>
<sequence>MKKIALKIRIAIAIGFTVLLAACNSSSSSGSSDETSNQQPPQVVTEANIASFMHLEGDGIEQVSGVAYEESNKNDVPSFSLSEEVRVSSGSVFPLRLQAAPPAGEQVAGFLIELPGGEQHFVQAADRAEVAMISSVQLDESHPKFKAYAELEKKQVSIASTEAPNVREAVVRINGWSSEGILEEDIRDLFIRVMPLFVNTRVANVADLSFNQLLDRGGSFGNYDEIKLVVEAVAASTIQVTLTWDGVNDVDLYVLEPGWENSNTAGMGIFSEKIYYANRISSESLGWLDKDNVIQYGPENITFAYKMLEGDYDVAVNFFANGRYDEATNYFLTVNVEGQDSQFYEGKFNPTARNGGSFRDNDVSDCRVGAVNAVEQCDPARGTHIIHTIKVDENLNAKLANRLPIEDYMGSWEYTDTESDVTGCLVIDGEFDFLTLDYLPTGFKLENGTLKVSDAFLANTIFYGSGRDYNYKFHDLTRVEACSN</sequence>
<proteinExistence type="predicted"/>
<evidence type="ECO:0008006" key="4">
    <source>
        <dbReference type="Google" id="ProtNLM"/>
    </source>
</evidence>
<gene>
    <name evidence="2" type="ORF">GCM10007878_18120</name>
</gene>
<name>A0ABQ5ZW30_9GAMM</name>
<evidence type="ECO:0000256" key="1">
    <source>
        <dbReference type="SAM" id="SignalP"/>
    </source>
</evidence>
<feature type="signal peptide" evidence="1">
    <location>
        <begin position="1"/>
        <end position="21"/>
    </location>
</feature>
<keyword evidence="1" id="KW-0732">Signal</keyword>
<evidence type="ECO:0000313" key="2">
    <source>
        <dbReference type="EMBL" id="GLR64374.1"/>
    </source>
</evidence>
<comment type="caution">
    <text evidence="2">The sequence shown here is derived from an EMBL/GenBank/DDBJ whole genome shotgun (WGS) entry which is preliminary data.</text>
</comment>
<reference evidence="3" key="1">
    <citation type="journal article" date="2019" name="Int. J. Syst. Evol. Microbiol.">
        <title>The Global Catalogue of Microorganisms (GCM) 10K type strain sequencing project: providing services to taxonomists for standard genome sequencing and annotation.</title>
        <authorList>
            <consortium name="The Broad Institute Genomics Platform"/>
            <consortium name="The Broad Institute Genome Sequencing Center for Infectious Disease"/>
            <person name="Wu L."/>
            <person name="Ma J."/>
        </authorList>
    </citation>
    <scope>NUCLEOTIDE SEQUENCE [LARGE SCALE GENOMIC DNA]</scope>
    <source>
        <strain evidence="3">NBRC 100033</strain>
    </source>
</reference>
<evidence type="ECO:0000313" key="3">
    <source>
        <dbReference type="Proteomes" id="UP001156682"/>
    </source>
</evidence>
<keyword evidence="3" id="KW-1185">Reference proteome</keyword>